<dbReference type="Proteomes" id="UP000321085">
    <property type="component" value="Unassembled WGS sequence"/>
</dbReference>
<gene>
    <name evidence="1" type="ORF">MAE02_70230</name>
</gene>
<reference evidence="1 2" key="1">
    <citation type="submission" date="2019-07" db="EMBL/GenBank/DDBJ databases">
        <title>Whole genome shotgun sequence of Microvirga aerophila NBRC 106136.</title>
        <authorList>
            <person name="Hosoyama A."/>
            <person name="Uohara A."/>
            <person name="Ohji S."/>
            <person name="Ichikawa N."/>
        </authorList>
    </citation>
    <scope>NUCLEOTIDE SEQUENCE [LARGE SCALE GENOMIC DNA]</scope>
    <source>
        <strain evidence="1 2">NBRC 106136</strain>
    </source>
</reference>
<protein>
    <recommendedName>
        <fullName evidence="3">Antitoxin</fullName>
    </recommendedName>
</protein>
<evidence type="ECO:0008006" key="3">
    <source>
        <dbReference type="Google" id="ProtNLM"/>
    </source>
</evidence>
<comment type="caution">
    <text evidence="1">The sequence shown here is derived from an EMBL/GenBank/DDBJ whole genome shotgun (WGS) entry which is preliminary data.</text>
</comment>
<dbReference type="AlphaFoldDB" id="A0A512C5I9"/>
<evidence type="ECO:0000313" key="2">
    <source>
        <dbReference type="Proteomes" id="UP000321085"/>
    </source>
</evidence>
<keyword evidence="2" id="KW-1185">Reference proteome</keyword>
<name>A0A512C5I9_9HYPH</name>
<dbReference type="RefSeq" id="WP_170285229.1">
    <property type="nucleotide sequence ID" value="NZ_BJYU01000430.1"/>
</dbReference>
<organism evidence="1 2">
    <name type="scientific">Microvirga aerophila</name>
    <dbReference type="NCBI Taxonomy" id="670291"/>
    <lineage>
        <taxon>Bacteria</taxon>
        <taxon>Pseudomonadati</taxon>
        <taxon>Pseudomonadota</taxon>
        <taxon>Alphaproteobacteria</taxon>
        <taxon>Hyphomicrobiales</taxon>
        <taxon>Methylobacteriaceae</taxon>
        <taxon>Microvirga</taxon>
    </lineage>
</organism>
<accession>A0A512C5I9</accession>
<evidence type="ECO:0000313" key="1">
    <source>
        <dbReference type="EMBL" id="GEO19327.1"/>
    </source>
</evidence>
<sequence length="69" mass="8435">MMPDKQSPIPDEEIEAEARAMVRDMIQRSRWYPGLPEEERNRRIEEDVELNWPLMLADARKRLEQRKKR</sequence>
<proteinExistence type="predicted"/>
<dbReference type="EMBL" id="BJYU01000430">
    <property type="protein sequence ID" value="GEO19327.1"/>
    <property type="molecule type" value="Genomic_DNA"/>
</dbReference>